<name>W4UTB0_9BACE</name>
<dbReference type="STRING" id="1445607.JCM10512_2507"/>
<accession>W4UTB0</accession>
<evidence type="ECO:0000313" key="1">
    <source>
        <dbReference type="EMBL" id="GAE84181.1"/>
    </source>
</evidence>
<gene>
    <name evidence="1" type="ORF">JCM10512_2507</name>
</gene>
<keyword evidence="2" id="KW-1185">Reference proteome</keyword>
<sequence>MVGLVLLLCGCRAHYPVAQETGKEDMAYLLFVSPNVYANQYVTVTLDDQTKFEAKVVKAKKSNRRGTSYAISTGRKKINVESGGKIIYQKEIFVSTQETKIITLP</sequence>
<proteinExistence type="predicted"/>
<organism evidence="1 2">
    <name type="scientific">Bacteroides reticulotermitis JCM 10512</name>
    <dbReference type="NCBI Taxonomy" id="1445607"/>
    <lineage>
        <taxon>Bacteria</taxon>
        <taxon>Pseudomonadati</taxon>
        <taxon>Bacteroidota</taxon>
        <taxon>Bacteroidia</taxon>
        <taxon>Bacteroidales</taxon>
        <taxon>Bacteroidaceae</taxon>
        <taxon>Bacteroides</taxon>
    </lineage>
</organism>
<dbReference type="Proteomes" id="UP000019131">
    <property type="component" value="Unassembled WGS sequence"/>
</dbReference>
<dbReference type="EMBL" id="BAIV01000014">
    <property type="protein sequence ID" value="GAE84181.1"/>
    <property type="molecule type" value="Genomic_DNA"/>
</dbReference>
<protein>
    <submittedName>
        <fullName evidence="1">Uncharacterized protein</fullName>
    </submittedName>
</protein>
<evidence type="ECO:0000313" key="2">
    <source>
        <dbReference type="Proteomes" id="UP000019131"/>
    </source>
</evidence>
<comment type="caution">
    <text evidence="1">The sequence shown here is derived from an EMBL/GenBank/DDBJ whole genome shotgun (WGS) entry which is preliminary data.</text>
</comment>
<reference evidence="1 2" key="1">
    <citation type="journal article" date="2014" name="Genome Announc.">
        <title>Draft Genome Sequence of Bacteroides reticulotermitis Strain JCM 10512T, Isolated from the Gut of a Termite.</title>
        <authorList>
            <person name="Yuki M."/>
            <person name="Oshima K."/>
            <person name="Suda W."/>
            <person name="Sakamoto M."/>
            <person name="Iida T."/>
            <person name="Hattori M."/>
            <person name="Ohkuma M."/>
        </authorList>
    </citation>
    <scope>NUCLEOTIDE SEQUENCE [LARGE SCALE GENOMIC DNA]</scope>
    <source>
        <strain evidence="1 2">JCM 10512</strain>
    </source>
</reference>
<dbReference type="AlphaFoldDB" id="W4UTB0"/>